<protein>
    <submittedName>
        <fullName evidence="9">Na-Ca exchanger/integrin-beta4</fullName>
    </submittedName>
</protein>
<dbReference type="eggNOG" id="COG0739">
    <property type="taxonomic scope" value="Bacteria"/>
</dbReference>
<dbReference type="InterPro" id="IPR034033">
    <property type="entry name" value="Serralysin-like"/>
</dbReference>
<feature type="domain" description="Peptidase metallopeptidase" evidence="7">
    <location>
        <begin position="307"/>
        <end position="497"/>
    </location>
</feature>
<dbReference type="OrthoDB" id="561150at2"/>
<keyword evidence="9" id="KW-0401">Integrin</keyword>
<name>Q11A72_TRIEI</name>
<dbReference type="Gene3D" id="2.60.40.2030">
    <property type="match status" value="2"/>
</dbReference>
<evidence type="ECO:0000259" key="7">
    <source>
        <dbReference type="SMART" id="SM00235"/>
    </source>
</evidence>
<evidence type="ECO:0000256" key="6">
    <source>
        <dbReference type="ARBA" id="ARBA00023065"/>
    </source>
</evidence>
<proteinExistence type="predicted"/>
<keyword evidence="2" id="KW-0964">Secreted</keyword>
<dbReference type="HOGENOM" id="CLU_314940_0_0_3"/>
<dbReference type="GO" id="GO:0005615">
    <property type="term" value="C:extracellular space"/>
    <property type="evidence" value="ECO:0007669"/>
    <property type="project" value="InterPro"/>
</dbReference>
<dbReference type="PANTHER" id="PTHR11878">
    <property type="entry name" value="SODIUM/CALCIUM EXCHANGER"/>
    <property type="match status" value="1"/>
</dbReference>
<evidence type="ECO:0000259" key="8">
    <source>
        <dbReference type="SMART" id="SM00237"/>
    </source>
</evidence>
<dbReference type="GO" id="GO:0006508">
    <property type="term" value="P:proteolysis"/>
    <property type="evidence" value="ECO:0007669"/>
    <property type="project" value="InterPro"/>
</dbReference>
<dbReference type="GO" id="GO:0007229">
    <property type="term" value="P:integrin-mediated signaling pathway"/>
    <property type="evidence" value="ECO:0007669"/>
    <property type="project" value="UniProtKB-KW"/>
</dbReference>
<dbReference type="SUPFAM" id="SSF141072">
    <property type="entry name" value="CalX-like"/>
    <property type="match status" value="2"/>
</dbReference>
<dbReference type="GO" id="GO:0005509">
    <property type="term" value="F:calcium ion binding"/>
    <property type="evidence" value="ECO:0007669"/>
    <property type="project" value="InterPro"/>
</dbReference>
<keyword evidence="4" id="KW-0677">Repeat</keyword>
<sequence length="928" mass="104569">MLEFLFTDNSDLSPISDVLNGVNTQPDPIKLQEVTLQTESKSTNFEVDKYNVETAFIPDKYQTHLDKTLFTEPEILSKELTEKSVVLKYASQSQKDPLTGVEDGEQLVGKSITQEPPLLFTEVSEKGKVKRNFKNSPIIRQRLVELDFNLLDNTDESDKIIRLNLFSDVTLDVKLGKVKSSPNQQDWVRTGKVIGVENSQVILISSKDENNILGEIRLDYIEPGKQDQFYEVRSTDSDKFVVNQLENPSFYHCYICGGIHEISNHQNNESNLEDNLGNGHFDSVFNKKVLRKTSLLSSNKKINGLLTKTLWDTEEENIITYSFFSEQAINSYYGRENPLPVTDPIKINVKDIFNLFEQYIDVRFQEVGDTADNYGQIRIMLSNGPLQNESRGYAYQPPGTSENPADGDIHLSSVYQDEYEDVPGSYGYITIAHEIGHALGLKHPGNYSPGERAPFLSYAQDNNTNTMMTYIGLGGLNQYSTTPMTYDIQSLQYLYGRNNNFNAENTTYSFDRVYGFFDGNQYLGSSDTETKLTLWDGGGFDTIDLSKLPDLELADFTYDYRIDLREGGLITTTDAYNQHEYIAFQDTSGKKYKTSTSGTAIAYGAVMENLINSRGDDLIYANNAANKFSGYTPGKYTGNDKIFRTNQKDVLDLSEYSSSQVKRRRKKKDLILDLGEENGSITISNYYGVKAKKRIEILYEKPTKPEITINDITVNEGNSGTQRPQFTVNLSEPSESTVRVNFVTVNNRAKAGSDYRRRNGTITFKPGQTTKQITVPVLGDTVDEFNEKFFVKLRKPRNATIADNKGVATIKNDDLTTISISDAKVTEGDSDENNGSFQVTLDQKSPRTVKVDYETKDSTAINGSDYRSKTGTIKFKPGQTKKIIQIPIIGDEKVEKQEYFWVELSNSQNADIDNKNRAGLGTIQDNDE</sequence>
<evidence type="ECO:0000256" key="4">
    <source>
        <dbReference type="ARBA" id="ARBA00022737"/>
    </source>
</evidence>
<evidence type="ECO:0000313" key="9">
    <source>
        <dbReference type="EMBL" id="ABG49602.1"/>
    </source>
</evidence>
<evidence type="ECO:0000256" key="2">
    <source>
        <dbReference type="ARBA" id="ARBA00022525"/>
    </source>
</evidence>
<reference evidence="9" key="1">
    <citation type="submission" date="2006-06" db="EMBL/GenBank/DDBJ databases">
        <title>Complete sequence of Trichodesmium erythraeum IMS101.</title>
        <authorList>
            <consortium name="US DOE Joint Genome Institute"/>
            <person name="Copeland A."/>
            <person name="Lucas S."/>
            <person name="Lapidus A."/>
            <person name="Barry K."/>
            <person name="Detter J.C."/>
            <person name="Glavina del Rio T."/>
            <person name="Hammon N."/>
            <person name="Israni S."/>
            <person name="Dalin E."/>
            <person name="Tice H."/>
            <person name="Pitluck S."/>
            <person name="Kiss H."/>
            <person name="Munk A.C."/>
            <person name="Brettin T."/>
            <person name="Bruce D."/>
            <person name="Han C."/>
            <person name="Tapia R."/>
            <person name="Gilna P."/>
            <person name="Schmutz J."/>
            <person name="Larimer F."/>
            <person name="Land M."/>
            <person name="Hauser L."/>
            <person name="Kyrpides N."/>
            <person name="Kim E."/>
            <person name="Richardson P."/>
        </authorList>
    </citation>
    <scope>NUCLEOTIDE SEQUENCE [LARGE SCALE GENOMIC DNA]</scope>
    <source>
        <strain evidence="9">IMS101</strain>
    </source>
</reference>
<dbReference type="AlphaFoldDB" id="Q11A72"/>
<keyword evidence="6" id="KW-0813">Transport</keyword>
<dbReference type="Pfam" id="PF13688">
    <property type="entry name" value="Reprolysin_5"/>
    <property type="match status" value="1"/>
</dbReference>
<dbReference type="InterPro" id="IPR038081">
    <property type="entry name" value="CalX-like_sf"/>
</dbReference>
<dbReference type="GO" id="GO:0030001">
    <property type="term" value="P:metal ion transport"/>
    <property type="evidence" value="ECO:0007669"/>
    <property type="project" value="TreeGrafter"/>
</dbReference>
<dbReference type="EMBL" id="CP000393">
    <property type="protein sequence ID" value="ABG49602.1"/>
    <property type="molecule type" value="Genomic_DNA"/>
</dbReference>
<dbReference type="eggNOG" id="COG3391">
    <property type="taxonomic scope" value="Bacteria"/>
</dbReference>
<dbReference type="Pfam" id="PF03160">
    <property type="entry name" value="Calx-beta"/>
    <property type="match status" value="2"/>
</dbReference>
<dbReference type="Pfam" id="PF08548">
    <property type="entry name" value="Peptidase_M10_C"/>
    <property type="match status" value="1"/>
</dbReference>
<dbReference type="Gene3D" id="3.40.390.10">
    <property type="entry name" value="Collagenase (Catalytic Domain)"/>
    <property type="match status" value="1"/>
</dbReference>
<keyword evidence="5" id="KW-0106">Calcium</keyword>
<dbReference type="GO" id="GO:0008270">
    <property type="term" value="F:zinc ion binding"/>
    <property type="evidence" value="ECO:0007669"/>
    <property type="project" value="InterPro"/>
</dbReference>
<dbReference type="InterPro" id="IPR051171">
    <property type="entry name" value="CaCA"/>
</dbReference>
<dbReference type="eggNOG" id="COG2931">
    <property type="taxonomic scope" value="Bacteria"/>
</dbReference>
<dbReference type="PANTHER" id="PTHR11878:SF65">
    <property type="entry name" value="NA_CA-EXCHANGE PROTEIN, ISOFORM G"/>
    <property type="match status" value="1"/>
</dbReference>
<keyword evidence="3" id="KW-0732">Signal</keyword>
<dbReference type="GO" id="GO:0008237">
    <property type="term" value="F:metallopeptidase activity"/>
    <property type="evidence" value="ECO:0007669"/>
    <property type="project" value="InterPro"/>
</dbReference>
<dbReference type="InterPro" id="IPR024079">
    <property type="entry name" value="MetalloPept_cat_dom_sf"/>
</dbReference>
<dbReference type="KEGG" id="ter:Tery_0100"/>
<evidence type="ECO:0000256" key="3">
    <source>
        <dbReference type="ARBA" id="ARBA00022729"/>
    </source>
</evidence>
<dbReference type="SUPFAM" id="SSF55486">
    <property type="entry name" value="Metalloproteases ('zincins'), catalytic domain"/>
    <property type="match status" value="1"/>
</dbReference>
<feature type="domain" description="Calx-beta" evidence="8">
    <location>
        <begin position="806"/>
        <end position="905"/>
    </location>
</feature>
<feature type="domain" description="Calx-beta" evidence="8">
    <location>
        <begin position="693"/>
        <end position="794"/>
    </location>
</feature>
<gene>
    <name evidence="9" type="ordered locus">Tery_0100</name>
</gene>
<organism evidence="9">
    <name type="scientific">Trichodesmium erythraeum (strain IMS101)</name>
    <dbReference type="NCBI Taxonomy" id="203124"/>
    <lineage>
        <taxon>Bacteria</taxon>
        <taxon>Bacillati</taxon>
        <taxon>Cyanobacteriota</taxon>
        <taxon>Cyanophyceae</taxon>
        <taxon>Oscillatoriophycideae</taxon>
        <taxon>Oscillatoriales</taxon>
        <taxon>Microcoleaceae</taxon>
        <taxon>Trichodesmium</taxon>
    </lineage>
</organism>
<accession>Q11A72</accession>
<evidence type="ECO:0000256" key="1">
    <source>
        <dbReference type="ARBA" id="ARBA00004613"/>
    </source>
</evidence>
<evidence type="ECO:0000256" key="5">
    <source>
        <dbReference type="ARBA" id="ARBA00022837"/>
    </source>
</evidence>
<dbReference type="InterPro" id="IPR006026">
    <property type="entry name" value="Peptidase_Metallo"/>
</dbReference>
<dbReference type="SMART" id="SM00235">
    <property type="entry name" value="ZnMc"/>
    <property type="match status" value="1"/>
</dbReference>
<dbReference type="InterPro" id="IPR013858">
    <property type="entry name" value="Peptidase_M10B_C"/>
</dbReference>
<dbReference type="SMART" id="SM00237">
    <property type="entry name" value="Calx_beta"/>
    <property type="match status" value="2"/>
</dbReference>
<comment type="subcellular location">
    <subcellularLocation>
        <location evidence="1">Secreted</location>
    </subcellularLocation>
</comment>
<dbReference type="STRING" id="203124.Tery_0100"/>
<dbReference type="RefSeq" id="WP_011610001.1">
    <property type="nucleotide sequence ID" value="NC_008312.1"/>
</dbReference>
<dbReference type="CDD" id="cd04277">
    <property type="entry name" value="ZnMc_serralysin_like"/>
    <property type="match status" value="1"/>
</dbReference>
<keyword evidence="6" id="KW-0406">Ion transport</keyword>
<dbReference type="GO" id="GO:0016020">
    <property type="term" value="C:membrane"/>
    <property type="evidence" value="ECO:0007669"/>
    <property type="project" value="InterPro"/>
</dbReference>
<dbReference type="InterPro" id="IPR003644">
    <property type="entry name" value="Calx_beta"/>
</dbReference>